<organism evidence="1 2">
    <name type="scientific">Racocetra persica</name>
    <dbReference type="NCBI Taxonomy" id="160502"/>
    <lineage>
        <taxon>Eukaryota</taxon>
        <taxon>Fungi</taxon>
        <taxon>Fungi incertae sedis</taxon>
        <taxon>Mucoromycota</taxon>
        <taxon>Glomeromycotina</taxon>
        <taxon>Glomeromycetes</taxon>
        <taxon>Diversisporales</taxon>
        <taxon>Gigasporaceae</taxon>
        <taxon>Racocetra</taxon>
    </lineage>
</organism>
<sequence>NVMNKNLKDYTERELLQELAKREEKMIVREFHIKKIQELSKEIDKLIEDYRTEEEKMRLD</sequence>
<reference evidence="1" key="1">
    <citation type="submission" date="2021-06" db="EMBL/GenBank/DDBJ databases">
        <authorList>
            <person name="Kallberg Y."/>
            <person name="Tangrot J."/>
            <person name="Rosling A."/>
        </authorList>
    </citation>
    <scope>NUCLEOTIDE SEQUENCE</scope>
    <source>
        <strain evidence="1">MA461A</strain>
    </source>
</reference>
<accession>A0ACA9SWQ6</accession>
<comment type="caution">
    <text evidence="1">The sequence shown here is derived from an EMBL/GenBank/DDBJ whole genome shotgun (WGS) entry which is preliminary data.</text>
</comment>
<evidence type="ECO:0000313" key="2">
    <source>
        <dbReference type="Proteomes" id="UP000789920"/>
    </source>
</evidence>
<name>A0ACA9SWQ6_9GLOM</name>
<keyword evidence="2" id="KW-1185">Reference proteome</keyword>
<evidence type="ECO:0000313" key="1">
    <source>
        <dbReference type="EMBL" id="CAG8849082.1"/>
    </source>
</evidence>
<gene>
    <name evidence="1" type="ORF">RPERSI_LOCUS35434</name>
</gene>
<protein>
    <submittedName>
        <fullName evidence="1">1853_t:CDS:1</fullName>
    </submittedName>
</protein>
<dbReference type="EMBL" id="CAJVQC010163766">
    <property type="protein sequence ID" value="CAG8849082.1"/>
    <property type="molecule type" value="Genomic_DNA"/>
</dbReference>
<feature type="non-terminal residue" evidence="1">
    <location>
        <position position="1"/>
    </location>
</feature>
<proteinExistence type="predicted"/>
<dbReference type="Proteomes" id="UP000789920">
    <property type="component" value="Unassembled WGS sequence"/>
</dbReference>